<dbReference type="GO" id="GO:0046872">
    <property type="term" value="F:metal ion binding"/>
    <property type="evidence" value="ECO:0007669"/>
    <property type="project" value="UniProtKB-KW"/>
</dbReference>
<evidence type="ECO:0000256" key="5">
    <source>
        <dbReference type="SAM" id="Phobius"/>
    </source>
</evidence>
<feature type="binding site" evidence="3">
    <location>
        <position position="92"/>
    </location>
    <ligand>
        <name>Cu cation</name>
        <dbReference type="ChEBI" id="CHEBI:23378"/>
    </ligand>
</feature>
<accession>A0A1A9HW78</accession>
<dbReference type="CDD" id="cd02968">
    <property type="entry name" value="SCO"/>
    <property type="match status" value="1"/>
</dbReference>
<evidence type="ECO:0000259" key="6">
    <source>
        <dbReference type="PROSITE" id="PS51352"/>
    </source>
</evidence>
<proteinExistence type="inferred from homology"/>
<dbReference type="KEGG" id="nia:A8C56_00405"/>
<evidence type="ECO:0000313" key="7">
    <source>
        <dbReference type="EMBL" id="ANH79637.1"/>
    </source>
</evidence>
<gene>
    <name evidence="7" type="ORF">A8C56_00405</name>
</gene>
<dbReference type="EMBL" id="CP015772">
    <property type="protein sequence ID" value="ANH79637.1"/>
    <property type="molecule type" value="Genomic_DNA"/>
</dbReference>
<dbReference type="STRING" id="1176587.A8C56_00405"/>
<dbReference type="InterPro" id="IPR013766">
    <property type="entry name" value="Thioredoxin_domain"/>
</dbReference>
<dbReference type="PANTHER" id="PTHR12151:SF25">
    <property type="entry name" value="LINALOOL DEHYDRATASE_ISOMERASE DOMAIN-CONTAINING PROTEIN"/>
    <property type="match status" value="1"/>
</dbReference>
<dbReference type="PROSITE" id="PS51352">
    <property type="entry name" value="THIOREDOXIN_2"/>
    <property type="match status" value="1"/>
</dbReference>
<name>A0A1A9HW78_9BACT</name>
<dbReference type="PANTHER" id="PTHR12151">
    <property type="entry name" value="ELECTRON TRANSPORT PROTIN SCO1/SENC FAMILY MEMBER"/>
    <property type="match status" value="1"/>
</dbReference>
<dbReference type="RefSeq" id="WP_067750629.1">
    <property type="nucleotide sequence ID" value="NZ_CP015772.1"/>
</dbReference>
<evidence type="ECO:0000256" key="3">
    <source>
        <dbReference type="PIRSR" id="PIRSR603782-1"/>
    </source>
</evidence>
<reference evidence="7 8" key="1">
    <citation type="submission" date="2016-05" db="EMBL/GenBank/DDBJ databases">
        <title>Niabella ginsenosidivorans BS26 whole genome sequencing.</title>
        <authorList>
            <person name="Im W.T."/>
            <person name="Siddiqi M.Z."/>
        </authorList>
    </citation>
    <scope>NUCLEOTIDE SEQUENCE [LARGE SCALE GENOMIC DNA]</scope>
    <source>
        <strain evidence="7 8">BS26</strain>
    </source>
</reference>
<evidence type="ECO:0000256" key="1">
    <source>
        <dbReference type="ARBA" id="ARBA00010996"/>
    </source>
</evidence>
<dbReference type="AlphaFoldDB" id="A0A1A9HW78"/>
<keyword evidence="8" id="KW-1185">Reference proteome</keyword>
<keyword evidence="5" id="KW-0812">Transmembrane</keyword>
<dbReference type="InterPro" id="IPR036249">
    <property type="entry name" value="Thioredoxin-like_sf"/>
</dbReference>
<dbReference type="OrthoDB" id="9811998at2"/>
<keyword evidence="4" id="KW-1015">Disulfide bond</keyword>
<keyword evidence="3" id="KW-0479">Metal-binding</keyword>
<feature type="binding site" evidence="3">
    <location>
        <position position="96"/>
    </location>
    <ligand>
        <name>Cu cation</name>
        <dbReference type="ChEBI" id="CHEBI:23378"/>
    </ligand>
</feature>
<feature type="binding site" evidence="3">
    <location>
        <position position="189"/>
    </location>
    <ligand>
        <name>Cu cation</name>
        <dbReference type="ChEBI" id="CHEBI:23378"/>
    </ligand>
</feature>
<feature type="transmembrane region" description="Helical" evidence="5">
    <location>
        <begin position="5"/>
        <end position="23"/>
    </location>
</feature>
<dbReference type="Gene3D" id="3.40.30.10">
    <property type="entry name" value="Glutaredoxin"/>
    <property type="match status" value="1"/>
</dbReference>
<protein>
    <submittedName>
        <fullName evidence="7">Electron transporter SenC</fullName>
    </submittedName>
</protein>
<keyword evidence="5" id="KW-0472">Membrane</keyword>
<dbReference type="SUPFAM" id="SSF52833">
    <property type="entry name" value="Thioredoxin-like"/>
    <property type="match status" value="1"/>
</dbReference>
<sequence>MNKKAIYGLLIAIVLPLTCYFVVKHFSDNVVTLPPRFFPDSVNTLLKDGKKVTDTTWHRISDFKLTNQLGETVTLDKYRGKTIIADFFFTHCPTICPGLTMNMRRLQQSVTNLERVGDRTNKDVQFVSFSIDPERDSVHQLKEWADRFQINPEQWDLLTGDKKTIYDLALNDMKIGLVDGKGVDTSFIHTDHFVLIDSSRVIRGFYHGLDSASLARLSNDLILLTLEKKPNEKGALSGQINFLAFVFLIAAIAVGLFLIVFKKKKNAEAFVDKK</sequence>
<dbReference type="Pfam" id="PF02630">
    <property type="entry name" value="SCO1-SenC"/>
    <property type="match status" value="1"/>
</dbReference>
<feature type="domain" description="Thioredoxin" evidence="6">
    <location>
        <begin position="54"/>
        <end position="223"/>
    </location>
</feature>
<feature type="disulfide bond" description="Redox-active" evidence="4">
    <location>
        <begin position="92"/>
        <end position="96"/>
    </location>
</feature>
<dbReference type="Proteomes" id="UP000077667">
    <property type="component" value="Chromosome"/>
</dbReference>
<keyword evidence="5" id="KW-1133">Transmembrane helix</keyword>
<evidence type="ECO:0000313" key="8">
    <source>
        <dbReference type="Proteomes" id="UP000077667"/>
    </source>
</evidence>
<feature type="transmembrane region" description="Helical" evidence="5">
    <location>
        <begin position="242"/>
        <end position="261"/>
    </location>
</feature>
<evidence type="ECO:0000256" key="4">
    <source>
        <dbReference type="PIRSR" id="PIRSR603782-2"/>
    </source>
</evidence>
<organism evidence="7 8">
    <name type="scientific">Niabella ginsenosidivorans</name>
    <dbReference type="NCBI Taxonomy" id="1176587"/>
    <lineage>
        <taxon>Bacteria</taxon>
        <taxon>Pseudomonadati</taxon>
        <taxon>Bacteroidota</taxon>
        <taxon>Chitinophagia</taxon>
        <taxon>Chitinophagales</taxon>
        <taxon>Chitinophagaceae</taxon>
        <taxon>Niabella</taxon>
    </lineage>
</organism>
<evidence type="ECO:0000256" key="2">
    <source>
        <dbReference type="ARBA" id="ARBA00023008"/>
    </source>
</evidence>
<keyword evidence="2 3" id="KW-0186">Copper</keyword>
<comment type="similarity">
    <text evidence="1">Belongs to the SCO1/2 family.</text>
</comment>
<dbReference type="InterPro" id="IPR003782">
    <property type="entry name" value="SCO1/SenC"/>
</dbReference>